<comment type="pathway">
    <text evidence="3">Amino-acid degradation; L-tryptophan degradation via kynurenine pathway; L-kynurenine from L-tryptophan: step 2/2.</text>
</comment>
<dbReference type="AlphaFoldDB" id="A0A0C3DIP1"/>
<evidence type="ECO:0000256" key="1">
    <source>
        <dbReference type="ARBA" id="ARBA00022801"/>
    </source>
</evidence>
<reference evidence="6" key="2">
    <citation type="submission" date="2015-01" db="EMBL/GenBank/DDBJ databases">
        <title>Evolutionary Origins and Diversification of the Mycorrhizal Mutualists.</title>
        <authorList>
            <consortium name="DOE Joint Genome Institute"/>
            <consortium name="Mycorrhizal Genomics Consortium"/>
            <person name="Kohler A."/>
            <person name="Kuo A."/>
            <person name="Nagy L.G."/>
            <person name="Floudas D."/>
            <person name="Copeland A."/>
            <person name="Barry K.W."/>
            <person name="Cichocki N."/>
            <person name="Veneault-Fourrey C."/>
            <person name="LaButti K."/>
            <person name="Lindquist E.A."/>
            <person name="Lipzen A."/>
            <person name="Lundell T."/>
            <person name="Morin E."/>
            <person name="Murat C."/>
            <person name="Riley R."/>
            <person name="Ohm R."/>
            <person name="Sun H."/>
            <person name="Tunlid A."/>
            <person name="Henrissat B."/>
            <person name="Grigoriev I.V."/>
            <person name="Hibbett D.S."/>
            <person name="Martin F."/>
        </authorList>
    </citation>
    <scope>NUCLEOTIDE SEQUENCE [LARGE SCALE GENOMIC DNA]</scope>
    <source>
        <strain evidence="6">Zn</strain>
    </source>
</reference>
<keyword evidence="6" id="KW-1185">Reference proteome</keyword>
<dbReference type="HAMAP" id="MF_03014">
    <property type="entry name" value="KFase"/>
    <property type="match status" value="1"/>
</dbReference>
<dbReference type="EC" id="3.5.1.9" evidence="3"/>
<dbReference type="HOGENOM" id="CLU_016852_0_0_1"/>
<feature type="short sequence motif" description="HGGXW" evidence="3">
    <location>
        <begin position="48"/>
        <end position="52"/>
    </location>
</feature>
<dbReference type="Gene3D" id="3.40.50.1820">
    <property type="entry name" value="alpha/beta hydrolase"/>
    <property type="match status" value="1"/>
</dbReference>
<dbReference type="PANTHER" id="PTHR48081">
    <property type="entry name" value="AB HYDROLASE SUPERFAMILY PROTEIN C4A8.06C"/>
    <property type="match status" value="1"/>
</dbReference>
<dbReference type="UniPathway" id="UPA00333">
    <property type="reaction ID" value="UER00454"/>
</dbReference>
<comment type="similarity">
    <text evidence="3">Belongs to the kynurenine formamidase family.</text>
</comment>
<dbReference type="GO" id="GO:0034354">
    <property type="term" value="P:'de novo' NAD+ biosynthetic process from L-tryptophan"/>
    <property type="evidence" value="ECO:0007669"/>
    <property type="project" value="UniProtKB-UniRule"/>
</dbReference>
<dbReference type="GO" id="GO:0019441">
    <property type="term" value="P:L-tryptophan catabolic process to kynurenine"/>
    <property type="evidence" value="ECO:0007669"/>
    <property type="project" value="UniProtKB-UniRule"/>
</dbReference>
<gene>
    <name evidence="5" type="ORF">OIDMADRAFT_53393</name>
</gene>
<protein>
    <recommendedName>
        <fullName evidence="3">Kynurenine formamidase</fullName>
        <shortName evidence="3">KFA</shortName>
        <shortName evidence="3">KFase</shortName>
        <ecNumber evidence="3">3.5.1.9</ecNumber>
    </recommendedName>
    <alternativeName>
        <fullName evidence="3">Arylformamidase</fullName>
    </alternativeName>
    <alternativeName>
        <fullName evidence="3">N-formylkynurenine formamidase</fullName>
        <shortName evidence="3">FKF</shortName>
    </alternativeName>
</protein>
<comment type="catalytic activity">
    <reaction evidence="3">
        <text>N-formyl-L-kynurenine + H2O = L-kynurenine + formate + H(+)</text>
        <dbReference type="Rhea" id="RHEA:13009"/>
        <dbReference type="ChEBI" id="CHEBI:15377"/>
        <dbReference type="ChEBI" id="CHEBI:15378"/>
        <dbReference type="ChEBI" id="CHEBI:15740"/>
        <dbReference type="ChEBI" id="CHEBI:57959"/>
        <dbReference type="ChEBI" id="CHEBI:58629"/>
        <dbReference type="EC" id="3.5.1.9"/>
    </reaction>
</comment>
<organism evidence="5 6">
    <name type="scientific">Oidiodendron maius (strain Zn)</name>
    <dbReference type="NCBI Taxonomy" id="913774"/>
    <lineage>
        <taxon>Eukaryota</taxon>
        <taxon>Fungi</taxon>
        <taxon>Dikarya</taxon>
        <taxon>Ascomycota</taxon>
        <taxon>Pezizomycotina</taxon>
        <taxon>Leotiomycetes</taxon>
        <taxon>Leotiomycetes incertae sedis</taxon>
        <taxon>Myxotrichaceae</taxon>
        <taxon>Oidiodendron</taxon>
    </lineage>
</organism>
<dbReference type="EMBL" id="KN832875">
    <property type="protein sequence ID" value="KIN01878.1"/>
    <property type="molecule type" value="Genomic_DNA"/>
</dbReference>
<comment type="function">
    <text evidence="3">Catalyzes the hydrolysis of N-formyl-L-kynurenine to L-kynurenine, the second step in the kynurenine pathway of tryptophan degradation. Kynurenine may be further oxidized to nicotinic acid, NAD(H) and NADP(H). Required for elimination of toxic metabolites.</text>
</comment>
<dbReference type="GO" id="GO:0004061">
    <property type="term" value="F:arylformamidase activity"/>
    <property type="evidence" value="ECO:0007669"/>
    <property type="project" value="UniProtKB-UniRule"/>
</dbReference>
<evidence type="ECO:0000256" key="3">
    <source>
        <dbReference type="HAMAP-Rule" id="MF_03014"/>
    </source>
</evidence>
<dbReference type="InterPro" id="IPR050300">
    <property type="entry name" value="GDXG_lipolytic_enzyme"/>
</dbReference>
<proteinExistence type="inferred from homology"/>
<dbReference type="STRING" id="913774.A0A0C3DIP1"/>
<dbReference type="InterPro" id="IPR027519">
    <property type="entry name" value="KFase_ver/fungi-typ"/>
</dbReference>
<dbReference type="ESTHER" id="9pezi-a0a0c3dip1">
    <property type="family name" value="Kynurenine-formamidase"/>
</dbReference>
<dbReference type="FunCoup" id="A0A0C3DIP1">
    <property type="interactions" value="146"/>
</dbReference>
<comment type="domain">
    <text evidence="3">The main chain amide nitrogen atoms of the second glycine and its adjacent residue in the HGGXW motif define the oxyanion hole, and stabilize the oxyanion that forms during the nucleophilic attack by the catalytic serine during substrate cleavage.</text>
</comment>
<name>A0A0C3DIP1_OIDMZ</name>
<dbReference type="PANTHER" id="PTHR48081:SF33">
    <property type="entry name" value="KYNURENINE FORMAMIDASE"/>
    <property type="match status" value="1"/>
</dbReference>
<dbReference type="InterPro" id="IPR049492">
    <property type="entry name" value="BD-FAE-like_dom"/>
</dbReference>
<sequence>MTGIELKRTRESYLTGSESSELHTVDIWRPDSVPFGQEGEGLWLIYMHGGAWRDPEVDSLSFEPAVTLLWDSSARDSIAGFASINYRLSPYPSHPRRPSSPADPARNAHYPDHLQDVEKALLFLEDQYQISGRYLLAGHSAGATLAFELHNNSSSRLPVPLGVLGIAGIYDFESFLKAHSGIPAYKEFMENAFPDRSLWEKAAPYTNRESDFAVWEHSKAVIIAHSEEDQLVEKEQASLMLQRARLNPHYKEKVHYLQASGNHDEIWGSGHILAGLITKSLRILGSEI</sequence>
<evidence type="ECO:0000313" key="5">
    <source>
        <dbReference type="EMBL" id="KIN01878.1"/>
    </source>
</evidence>
<accession>A0A0C3DIP1</accession>
<comment type="subunit">
    <text evidence="3">Homodimer.</text>
</comment>
<dbReference type="OrthoDB" id="420264at2759"/>
<evidence type="ECO:0000256" key="2">
    <source>
        <dbReference type="ARBA" id="ARBA00023079"/>
    </source>
</evidence>
<feature type="domain" description="BD-FAE-like" evidence="4">
    <location>
        <begin position="41"/>
        <end position="240"/>
    </location>
</feature>
<dbReference type="InParanoid" id="A0A0C3DIP1"/>
<dbReference type="SUPFAM" id="SSF53474">
    <property type="entry name" value="alpha/beta-Hydrolases"/>
    <property type="match status" value="1"/>
</dbReference>
<evidence type="ECO:0000259" key="4">
    <source>
        <dbReference type="Pfam" id="PF20434"/>
    </source>
</evidence>
<keyword evidence="2 3" id="KW-0823">Tryptophan catabolism</keyword>
<feature type="active site" description="Nucleophile" evidence="3">
    <location>
        <position position="140"/>
    </location>
</feature>
<feature type="active site" evidence="3">
    <location>
        <position position="263"/>
    </location>
</feature>
<dbReference type="Pfam" id="PF20434">
    <property type="entry name" value="BD-FAE"/>
    <property type="match status" value="1"/>
</dbReference>
<reference evidence="5 6" key="1">
    <citation type="submission" date="2014-04" db="EMBL/GenBank/DDBJ databases">
        <authorList>
            <consortium name="DOE Joint Genome Institute"/>
            <person name="Kuo A."/>
            <person name="Martino E."/>
            <person name="Perotto S."/>
            <person name="Kohler A."/>
            <person name="Nagy L.G."/>
            <person name="Floudas D."/>
            <person name="Copeland A."/>
            <person name="Barry K.W."/>
            <person name="Cichocki N."/>
            <person name="Veneault-Fourrey C."/>
            <person name="LaButti K."/>
            <person name="Lindquist E.A."/>
            <person name="Lipzen A."/>
            <person name="Lundell T."/>
            <person name="Morin E."/>
            <person name="Murat C."/>
            <person name="Sun H."/>
            <person name="Tunlid A."/>
            <person name="Henrissat B."/>
            <person name="Grigoriev I.V."/>
            <person name="Hibbett D.S."/>
            <person name="Martin F."/>
            <person name="Nordberg H.P."/>
            <person name="Cantor M.N."/>
            <person name="Hua S.X."/>
        </authorList>
    </citation>
    <scope>NUCLEOTIDE SEQUENCE [LARGE SCALE GENOMIC DNA]</scope>
    <source>
        <strain evidence="5 6">Zn</strain>
    </source>
</reference>
<feature type="active site" evidence="3">
    <location>
        <position position="229"/>
    </location>
</feature>
<evidence type="ECO:0000313" key="6">
    <source>
        <dbReference type="Proteomes" id="UP000054321"/>
    </source>
</evidence>
<dbReference type="Proteomes" id="UP000054321">
    <property type="component" value="Unassembled WGS sequence"/>
</dbReference>
<keyword evidence="1 3" id="KW-0378">Hydrolase</keyword>
<dbReference type="InterPro" id="IPR029058">
    <property type="entry name" value="AB_hydrolase_fold"/>
</dbReference>